<evidence type="ECO:0000313" key="2">
    <source>
        <dbReference type="Proteomes" id="UP001142489"/>
    </source>
</evidence>
<accession>A0A9Q1AWN6</accession>
<dbReference type="GO" id="GO:0003676">
    <property type="term" value="F:nucleic acid binding"/>
    <property type="evidence" value="ECO:0007669"/>
    <property type="project" value="InterPro"/>
</dbReference>
<gene>
    <name evidence="1" type="ORF">JRQ81_002420</name>
</gene>
<reference evidence="1" key="1">
    <citation type="journal article" date="2023" name="DNA Res.">
        <title>Chromosome-level genome assembly of Phrynocephalus forsythii using third-generation DNA sequencing and Hi-C analysis.</title>
        <authorList>
            <person name="Qi Y."/>
            <person name="Zhao W."/>
            <person name="Zhao Y."/>
            <person name="Niu C."/>
            <person name="Cao S."/>
            <person name="Zhang Y."/>
        </authorList>
    </citation>
    <scope>NUCLEOTIDE SEQUENCE</scope>
    <source>
        <tissue evidence="1">Muscle</tissue>
    </source>
</reference>
<comment type="caution">
    <text evidence="1">The sequence shown here is derived from an EMBL/GenBank/DDBJ whole genome shotgun (WGS) entry which is preliminary data.</text>
</comment>
<feature type="non-terminal residue" evidence="1">
    <location>
        <position position="1"/>
    </location>
</feature>
<dbReference type="PANTHER" id="PTHR46060:SF1">
    <property type="entry name" value="MARINER MOS1 TRANSPOSASE-LIKE PROTEIN"/>
    <property type="match status" value="1"/>
</dbReference>
<dbReference type="Proteomes" id="UP001142489">
    <property type="component" value="Unassembled WGS sequence"/>
</dbReference>
<proteinExistence type="predicted"/>
<dbReference type="Gene3D" id="3.30.420.10">
    <property type="entry name" value="Ribonuclease H-like superfamily/Ribonuclease H"/>
    <property type="match status" value="1"/>
</dbReference>
<organism evidence="1 2">
    <name type="scientific">Phrynocephalus forsythii</name>
    <dbReference type="NCBI Taxonomy" id="171643"/>
    <lineage>
        <taxon>Eukaryota</taxon>
        <taxon>Metazoa</taxon>
        <taxon>Chordata</taxon>
        <taxon>Craniata</taxon>
        <taxon>Vertebrata</taxon>
        <taxon>Euteleostomi</taxon>
        <taxon>Lepidosauria</taxon>
        <taxon>Squamata</taxon>
        <taxon>Bifurcata</taxon>
        <taxon>Unidentata</taxon>
        <taxon>Episquamata</taxon>
        <taxon>Toxicofera</taxon>
        <taxon>Iguania</taxon>
        <taxon>Acrodonta</taxon>
        <taxon>Agamidae</taxon>
        <taxon>Agaminae</taxon>
        <taxon>Phrynocephalus</taxon>
    </lineage>
</organism>
<sequence>MARSSSIKDDLAMVKKVEAVILDKRRSTMERVIVETGLSYGSVWRIIHEELHMIKVCAFWVPCSLTALQKQTRHDFSQQNLTLLELQKNEDNFFARFITMDECWVYLYNPESKEMSKEWKHPSPPSQEGEGTEICWEGDAVCFWRGCHFRNRTVVFKESGGLLKRGLETGEVTLAKMCDFAGRLCGGELTLTTA</sequence>
<dbReference type="InterPro" id="IPR036397">
    <property type="entry name" value="RNaseH_sf"/>
</dbReference>
<dbReference type="PANTHER" id="PTHR46060">
    <property type="entry name" value="MARINER MOS1 TRANSPOSASE-LIKE PROTEIN"/>
    <property type="match status" value="1"/>
</dbReference>
<dbReference type="AlphaFoldDB" id="A0A9Q1AWN6"/>
<keyword evidence="2" id="KW-1185">Reference proteome</keyword>
<dbReference type="InterPro" id="IPR052709">
    <property type="entry name" value="Transposase-MT_Hybrid"/>
</dbReference>
<evidence type="ECO:0000313" key="1">
    <source>
        <dbReference type="EMBL" id="KAJ7316258.1"/>
    </source>
</evidence>
<name>A0A9Q1AWN6_9SAUR</name>
<dbReference type="EMBL" id="JAPFRF010000011">
    <property type="protein sequence ID" value="KAJ7316258.1"/>
    <property type="molecule type" value="Genomic_DNA"/>
</dbReference>
<dbReference type="OrthoDB" id="616263at2759"/>
<protein>
    <submittedName>
        <fullName evidence="1">Uncharacterized protein</fullName>
    </submittedName>
</protein>